<gene>
    <name evidence="10" type="primary">rpoH_6</name>
    <name evidence="10" type="ORF">GALL_281130</name>
</gene>
<keyword evidence="7" id="KW-0804">Transcription</keyword>
<reference evidence="10" key="1">
    <citation type="submission" date="2016-10" db="EMBL/GenBank/DDBJ databases">
        <title>Sequence of Gallionella enrichment culture.</title>
        <authorList>
            <person name="Poehlein A."/>
            <person name="Muehling M."/>
            <person name="Daniel R."/>
        </authorList>
    </citation>
    <scope>NUCLEOTIDE SEQUENCE</scope>
</reference>
<evidence type="ECO:0000259" key="8">
    <source>
        <dbReference type="PROSITE" id="PS00715"/>
    </source>
</evidence>
<proteinExistence type="inferred from homology"/>
<evidence type="ECO:0000256" key="7">
    <source>
        <dbReference type="ARBA" id="ARBA00023163"/>
    </source>
</evidence>
<evidence type="ECO:0000256" key="2">
    <source>
        <dbReference type="ARBA" id="ARBA00022490"/>
    </source>
</evidence>
<dbReference type="PRINTS" id="PR00046">
    <property type="entry name" value="SIGMA70FCT"/>
</dbReference>
<accession>A0A1J5RD87</accession>
<dbReference type="NCBIfam" id="TIGR02392">
    <property type="entry name" value="rpoH_proteo"/>
    <property type="match status" value="1"/>
</dbReference>
<feature type="domain" description="RNA polymerase sigma-70" evidence="8">
    <location>
        <begin position="78"/>
        <end position="91"/>
    </location>
</feature>
<dbReference type="EMBL" id="MLJW01000309">
    <property type="protein sequence ID" value="OIQ89975.1"/>
    <property type="molecule type" value="Genomic_DNA"/>
</dbReference>
<name>A0A1J5RD87_9ZZZZ</name>
<dbReference type="InterPro" id="IPR000943">
    <property type="entry name" value="RNA_pol_sigma70"/>
</dbReference>
<dbReference type="InterPro" id="IPR009042">
    <property type="entry name" value="RNA_pol_sigma70_r1_2"/>
</dbReference>
<dbReference type="InterPro" id="IPR013325">
    <property type="entry name" value="RNA_pol_sigma_r2"/>
</dbReference>
<dbReference type="NCBIfam" id="TIGR02937">
    <property type="entry name" value="sigma70-ECF"/>
    <property type="match status" value="1"/>
</dbReference>
<dbReference type="GO" id="GO:0003677">
    <property type="term" value="F:DNA binding"/>
    <property type="evidence" value="ECO:0007669"/>
    <property type="project" value="UniProtKB-KW"/>
</dbReference>
<dbReference type="Pfam" id="PF00140">
    <property type="entry name" value="Sigma70_r1_2"/>
    <property type="match status" value="1"/>
</dbReference>
<keyword evidence="6" id="KW-0238">DNA-binding</keyword>
<keyword evidence="3" id="KW-0805">Transcription regulation</keyword>
<comment type="caution">
    <text evidence="10">The sequence shown here is derived from an EMBL/GenBank/DDBJ whole genome shotgun (WGS) entry which is preliminary data.</text>
</comment>
<comment type="similarity">
    <text evidence="1">Belongs to the sigma-70 factor family.</text>
</comment>
<dbReference type="PANTHER" id="PTHR30376">
    <property type="entry name" value="SIGMA FACTOR RPOH HEAT SHOCK RELATED"/>
    <property type="match status" value="1"/>
</dbReference>
<protein>
    <submittedName>
        <fullName evidence="10">RNA polymerase sigma factor RpoH</fullName>
    </submittedName>
</protein>
<dbReference type="Pfam" id="PF04542">
    <property type="entry name" value="Sigma70_r2"/>
    <property type="match status" value="1"/>
</dbReference>
<evidence type="ECO:0000256" key="3">
    <source>
        <dbReference type="ARBA" id="ARBA00023015"/>
    </source>
</evidence>
<dbReference type="SUPFAM" id="SSF88659">
    <property type="entry name" value="Sigma3 and sigma4 domains of RNA polymerase sigma factors"/>
    <property type="match status" value="1"/>
</dbReference>
<keyword evidence="4" id="KW-0346">Stress response</keyword>
<keyword evidence="5" id="KW-0731">Sigma factor</keyword>
<dbReference type="Gene3D" id="1.10.10.10">
    <property type="entry name" value="Winged helix-like DNA-binding domain superfamily/Winged helix DNA-binding domain"/>
    <property type="match status" value="1"/>
</dbReference>
<dbReference type="InterPro" id="IPR007630">
    <property type="entry name" value="RNA_pol_sigma70_r4"/>
</dbReference>
<evidence type="ECO:0000313" key="10">
    <source>
        <dbReference type="EMBL" id="OIQ89975.1"/>
    </source>
</evidence>
<dbReference type="InterPro" id="IPR050813">
    <property type="entry name" value="Sigma-70_Factor"/>
</dbReference>
<dbReference type="InterPro" id="IPR007627">
    <property type="entry name" value="RNA_pol_sigma70_r2"/>
</dbReference>
<organism evidence="10">
    <name type="scientific">mine drainage metagenome</name>
    <dbReference type="NCBI Taxonomy" id="410659"/>
    <lineage>
        <taxon>unclassified sequences</taxon>
        <taxon>metagenomes</taxon>
        <taxon>ecological metagenomes</taxon>
    </lineage>
</organism>
<dbReference type="NCBIfam" id="NF005143">
    <property type="entry name" value="PRK06596.1"/>
    <property type="match status" value="1"/>
</dbReference>
<dbReference type="Pfam" id="PF04545">
    <property type="entry name" value="Sigma70_r4"/>
    <property type="match status" value="1"/>
</dbReference>
<dbReference type="PROSITE" id="PS00716">
    <property type="entry name" value="SIGMA70_2"/>
    <property type="match status" value="1"/>
</dbReference>
<sequence length="290" mass="33050">MTAINATVPVLTADGGLVKYLREIRAFPVLSQEQEYMLAKRWQQHEDVEAAHQLVTSHLRLVAKMALGFRHYGLPLPDLISEGNLGLMRAVKKFDPDKGFRLATYAMWWIKAALHEYVLSSWSMVRLGTLSAHKKLFFNLRKVKSKLQIMEGGDLKEQDVERIAVELSVPASEVRLMNQRIAARDSSLNAPVAADIAMERQDLLVDESPDQETLLGEREERHLQNRWLAEGLKVLDRRELDILTERRLRSDPMTLEELGVRYGISRERVRQLENRAFTKLQSAVKAAAAA</sequence>
<evidence type="ECO:0000259" key="9">
    <source>
        <dbReference type="PROSITE" id="PS00716"/>
    </source>
</evidence>
<dbReference type="InterPro" id="IPR036388">
    <property type="entry name" value="WH-like_DNA-bd_sf"/>
</dbReference>
<dbReference type="AlphaFoldDB" id="A0A1J5RD87"/>
<keyword evidence="2" id="KW-0963">Cytoplasm</keyword>
<feature type="domain" description="RNA polymerase sigma-70" evidence="9">
    <location>
        <begin position="254"/>
        <end position="280"/>
    </location>
</feature>
<dbReference type="PROSITE" id="PS00715">
    <property type="entry name" value="SIGMA70_1"/>
    <property type="match status" value="1"/>
</dbReference>
<dbReference type="PANTHER" id="PTHR30376:SF3">
    <property type="entry name" value="RNA POLYMERASE SIGMA FACTOR RPOH"/>
    <property type="match status" value="1"/>
</dbReference>
<dbReference type="SUPFAM" id="SSF88946">
    <property type="entry name" value="Sigma2 domain of RNA polymerase sigma factors"/>
    <property type="match status" value="1"/>
</dbReference>
<evidence type="ECO:0000256" key="1">
    <source>
        <dbReference type="ARBA" id="ARBA00007788"/>
    </source>
</evidence>
<dbReference type="InterPro" id="IPR014284">
    <property type="entry name" value="RNA_pol_sigma-70_dom"/>
</dbReference>
<dbReference type="InterPro" id="IPR012759">
    <property type="entry name" value="RNA_pol_sigma_RpoH_proteobac"/>
</dbReference>
<dbReference type="Gene3D" id="1.10.601.10">
    <property type="entry name" value="RNA Polymerase Primary Sigma Factor"/>
    <property type="match status" value="1"/>
</dbReference>
<dbReference type="GO" id="GO:0006352">
    <property type="term" value="P:DNA-templated transcription initiation"/>
    <property type="evidence" value="ECO:0007669"/>
    <property type="project" value="InterPro"/>
</dbReference>
<evidence type="ECO:0000256" key="5">
    <source>
        <dbReference type="ARBA" id="ARBA00023082"/>
    </source>
</evidence>
<dbReference type="GO" id="GO:0016987">
    <property type="term" value="F:sigma factor activity"/>
    <property type="evidence" value="ECO:0007669"/>
    <property type="project" value="UniProtKB-KW"/>
</dbReference>
<dbReference type="InterPro" id="IPR013324">
    <property type="entry name" value="RNA_pol_sigma_r3/r4-like"/>
</dbReference>
<evidence type="ECO:0000256" key="6">
    <source>
        <dbReference type="ARBA" id="ARBA00023125"/>
    </source>
</evidence>
<evidence type="ECO:0000256" key="4">
    <source>
        <dbReference type="ARBA" id="ARBA00023016"/>
    </source>
</evidence>